<dbReference type="InterPro" id="IPR001387">
    <property type="entry name" value="Cro/C1-type_HTH"/>
</dbReference>
<dbReference type="GO" id="GO:0003677">
    <property type="term" value="F:DNA binding"/>
    <property type="evidence" value="ECO:0007669"/>
    <property type="project" value="InterPro"/>
</dbReference>
<dbReference type="Pfam" id="PF01381">
    <property type="entry name" value="HTH_3"/>
    <property type="match status" value="1"/>
</dbReference>
<dbReference type="PROSITE" id="PS50943">
    <property type="entry name" value="HTH_CROC1"/>
    <property type="match status" value="1"/>
</dbReference>
<gene>
    <name evidence="2" type="ORF">DSM107003_02840</name>
</gene>
<dbReference type="CDD" id="cd00093">
    <property type="entry name" value="HTH_XRE"/>
    <property type="match status" value="1"/>
</dbReference>
<evidence type="ECO:0000313" key="2">
    <source>
        <dbReference type="EMBL" id="RUS99700.1"/>
    </source>
</evidence>
<dbReference type="OrthoDB" id="9805309at2"/>
<sequence>MATGDLIKHILSRASSMNQAAKKSGLAQSTLSEWQAGKVSPSLDNYIKLCQALGCRPGWELDNFLGTNVKSKTAEDLLSEALRLKPSEQLKFISLLSAKLSVYFED</sequence>
<dbReference type="SMART" id="SM00530">
    <property type="entry name" value="HTH_XRE"/>
    <property type="match status" value="1"/>
</dbReference>
<dbReference type="Gene3D" id="1.10.260.40">
    <property type="entry name" value="lambda repressor-like DNA-binding domains"/>
    <property type="match status" value="1"/>
</dbReference>
<comment type="caution">
    <text evidence="2">The sequence shown here is derived from an EMBL/GenBank/DDBJ whole genome shotgun (WGS) entry which is preliminary data.</text>
</comment>
<dbReference type="EMBL" id="RSCM01000001">
    <property type="protein sequence ID" value="RUS99700.1"/>
    <property type="molecule type" value="Genomic_DNA"/>
</dbReference>
<dbReference type="SUPFAM" id="SSF47413">
    <property type="entry name" value="lambda repressor-like DNA-binding domains"/>
    <property type="match status" value="1"/>
</dbReference>
<dbReference type="RefSeq" id="WP_127051880.1">
    <property type="nucleotide sequence ID" value="NZ_RSCM01000001.1"/>
</dbReference>
<proteinExistence type="predicted"/>
<organism evidence="2 3">
    <name type="scientific">Trichormus variabilis SAG 1403-4b</name>
    <dbReference type="NCBI Taxonomy" id="447716"/>
    <lineage>
        <taxon>Bacteria</taxon>
        <taxon>Bacillati</taxon>
        <taxon>Cyanobacteriota</taxon>
        <taxon>Cyanophyceae</taxon>
        <taxon>Nostocales</taxon>
        <taxon>Nostocaceae</taxon>
        <taxon>Trichormus</taxon>
    </lineage>
</organism>
<reference evidence="2 3" key="1">
    <citation type="journal article" date="2019" name="Genome Biol. Evol.">
        <title>Day and night: Metabolic profiles and evolutionary relationships of six axenic non-marine cyanobacteria.</title>
        <authorList>
            <person name="Will S.E."/>
            <person name="Henke P."/>
            <person name="Boedeker C."/>
            <person name="Huang S."/>
            <person name="Brinkmann H."/>
            <person name="Rohde M."/>
            <person name="Jarek M."/>
            <person name="Friedl T."/>
            <person name="Seufert S."/>
            <person name="Schumacher M."/>
            <person name="Overmann J."/>
            <person name="Neumann-Schaal M."/>
            <person name="Petersen J."/>
        </authorList>
    </citation>
    <scope>NUCLEOTIDE SEQUENCE [LARGE SCALE GENOMIC DNA]</scope>
    <source>
        <strain evidence="2 3">SAG 1403-4b</strain>
    </source>
</reference>
<dbReference type="InterPro" id="IPR010982">
    <property type="entry name" value="Lambda_DNA-bd_dom_sf"/>
</dbReference>
<accession>A0A3S1AFC1</accession>
<evidence type="ECO:0000259" key="1">
    <source>
        <dbReference type="PROSITE" id="PS50943"/>
    </source>
</evidence>
<keyword evidence="3" id="KW-1185">Reference proteome</keyword>
<name>A0A3S1AFC1_ANAVA</name>
<protein>
    <recommendedName>
        <fullName evidence="1">HTH cro/C1-type domain-containing protein</fullName>
    </recommendedName>
</protein>
<dbReference type="Proteomes" id="UP000276103">
    <property type="component" value="Unassembled WGS sequence"/>
</dbReference>
<feature type="domain" description="HTH cro/C1-type" evidence="1">
    <location>
        <begin position="16"/>
        <end position="61"/>
    </location>
</feature>
<evidence type="ECO:0000313" key="3">
    <source>
        <dbReference type="Proteomes" id="UP000276103"/>
    </source>
</evidence>
<dbReference type="AlphaFoldDB" id="A0A3S1AFC1"/>